<reference evidence="6" key="1">
    <citation type="journal article" date="2016" name="Front. Microbiol.">
        <title>Genome Sequence of the Piezophilic, Mesophilic Sulfate-Reducing Bacterium Desulfovibrio indicus J2T.</title>
        <authorList>
            <person name="Cao J."/>
            <person name="Maignien L."/>
            <person name="Shao Z."/>
            <person name="Alain K."/>
            <person name="Jebbar M."/>
        </authorList>
    </citation>
    <scope>NUCLEOTIDE SEQUENCE</scope>
    <source>
        <strain evidence="6">JCM 32048</strain>
    </source>
</reference>
<evidence type="ECO:0000256" key="3">
    <source>
        <dbReference type="RuleBase" id="RU362073"/>
    </source>
</evidence>
<evidence type="ECO:0000256" key="1">
    <source>
        <dbReference type="ARBA" id="ARBA00005709"/>
    </source>
</evidence>
<dbReference type="Pfam" id="PF00700">
    <property type="entry name" value="Flagellin_C"/>
    <property type="match status" value="1"/>
</dbReference>
<feature type="domain" description="Flagellin C-terminal" evidence="5">
    <location>
        <begin position="494"/>
        <end position="577"/>
    </location>
</feature>
<reference evidence="6" key="2">
    <citation type="submission" date="2021-08" db="EMBL/GenBank/DDBJ databases">
        <authorList>
            <person name="Tani A."/>
            <person name="Ola A."/>
            <person name="Ogura Y."/>
            <person name="Katsura K."/>
            <person name="Hayashi T."/>
        </authorList>
    </citation>
    <scope>NUCLEOTIDE SEQUENCE</scope>
    <source>
        <strain evidence="6">JCM 32048</strain>
    </source>
</reference>
<comment type="function">
    <text evidence="3">Flagellin is the subunit protein which polymerizes to form the filaments of bacterial flagella.</text>
</comment>
<accession>A0AA37M5E0</accession>
<dbReference type="PANTHER" id="PTHR42792:SF2">
    <property type="entry name" value="FLAGELLIN"/>
    <property type="match status" value="1"/>
</dbReference>
<keyword evidence="3" id="KW-0964">Secreted</keyword>
<dbReference type="AlphaFoldDB" id="A0AA37M5E0"/>
<protein>
    <recommendedName>
        <fullName evidence="3">Flagellin</fullName>
    </recommendedName>
</protein>
<proteinExistence type="inferred from homology"/>
<dbReference type="EMBL" id="BPQJ01000011">
    <property type="protein sequence ID" value="GJD62576.1"/>
    <property type="molecule type" value="Genomic_DNA"/>
</dbReference>
<dbReference type="GO" id="GO:0005198">
    <property type="term" value="F:structural molecule activity"/>
    <property type="evidence" value="ECO:0007669"/>
    <property type="project" value="UniProtKB-UniRule"/>
</dbReference>
<feature type="domain" description="Flagellin N-terminal" evidence="4">
    <location>
        <begin position="2"/>
        <end position="125"/>
    </location>
</feature>
<dbReference type="Gene3D" id="1.20.1330.10">
    <property type="entry name" value="f41 fragment of flagellin, N-terminal domain"/>
    <property type="match status" value="2"/>
</dbReference>
<dbReference type="GO" id="GO:0009288">
    <property type="term" value="C:bacterial-type flagellum"/>
    <property type="evidence" value="ECO:0007669"/>
    <property type="project" value="UniProtKB-SubCell"/>
</dbReference>
<keyword evidence="7" id="KW-1185">Reference proteome</keyword>
<evidence type="ECO:0000313" key="7">
    <source>
        <dbReference type="Proteomes" id="UP001055286"/>
    </source>
</evidence>
<dbReference type="InterPro" id="IPR046358">
    <property type="entry name" value="Flagellin_C"/>
</dbReference>
<dbReference type="PANTHER" id="PTHR42792">
    <property type="entry name" value="FLAGELLIN"/>
    <property type="match status" value="1"/>
</dbReference>
<dbReference type="Proteomes" id="UP001055286">
    <property type="component" value="Unassembled WGS sequence"/>
</dbReference>
<dbReference type="InterPro" id="IPR001029">
    <property type="entry name" value="Flagellin_N"/>
</dbReference>
<comment type="similarity">
    <text evidence="1 3">Belongs to the bacterial flagellin family.</text>
</comment>
<comment type="subcellular location">
    <subcellularLocation>
        <location evidence="3">Secreted</location>
    </subcellularLocation>
    <subcellularLocation>
        <location evidence="3">Bacterial flagellum</location>
    </subcellularLocation>
</comment>
<evidence type="ECO:0000259" key="5">
    <source>
        <dbReference type="Pfam" id="PF00700"/>
    </source>
</evidence>
<evidence type="ECO:0000259" key="4">
    <source>
        <dbReference type="Pfam" id="PF00669"/>
    </source>
</evidence>
<dbReference type="SUPFAM" id="SSF64518">
    <property type="entry name" value="Phase 1 flagellin"/>
    <property type="match status" value="2"/>
</dbReference>
<comment type="caution">
    <text evidence="6">The sequence shown here is derived from an EMBL/GenBank/DDBJ whole genome shotgun (WGS) entry which is preliminary data.</text>
</comment>
<dbReference type="InterPro" id="IPR001492">
    <property type="entry name" value="Flagellin"/>
</dbReference>
<gene>
    <name evidence="6" type="ORF">MPEAHAMD_2729</name>
</gene>
<dbReference type="Pfam" id="PF00669">
    <property type="entry name" value="Flagellin_N"/>
    <property type="match status" value="1"/>
</dbReference>
<name>A0AA37M5E0_9HYPH</name>
<organism evidence="6 7">
    <name type="scientific">Methylobacterium frigidaeris</name>
    <dbReference type="NCBI Taxonomy" id="2038277"/>
    <lineage>
        <taxon>Bacteria</taxon>
        <taxon>Pseudomonadati</taxon>
        <taxon>Pseudomonadota</taxon>
        <taxon>Alphaproteobacteria</taxon>
        <taxon>Hyphomicrobiales</taxon>
        <taxon>Methylobacteriaceae</taxon>
        <taxon>Methylobacterium</taxon>
    </lineage>
</organism>
<sequence>MTALTTLKGVARQLDVASNRVSTGLRVTTASDNAAYWSIATTVRTDTASLSAVKDSLGLGASAVDTAYNGLNAIISDLQNLRAKLQSALTPGIDRAKIQTEIAAIQFKMKATADSSNASGRNWLSVDSSPTNTDYQATQKVVAGFSRGVNGNVTFSTVDVDVSAIKLYDANVASVATAATAAEVVGSTALTGTAVFRPGTADAGTADFSGTNEVPLSVTLVDGTTTTVSIVIDRTTMQSAVKDLTKVTTQEFVTAINNQIIDSIGANKVTAALDSAGRVMFQSAGTGSGISLSVNGMAPSIGNTFADVGFALTAPIPPGPARIVATSNYSNIDLNSLYIPISISENGAAFGFYIYSSNYYALATKISSGINSVNGTDMAAMITNVLLSTGISNTTVSFSEGKIALTNSNVGPSAYVYISSVPELGFTSSQSANGTAAIVGIPTPHVGYGTASGTSGGRGILDTVDASTNTSIAMIDISSLSGTDGDDTLSALVAQVDKTISGITEAGTKLGAKKTQIEGQTAFIGTLIKANDRMIGILVDADVEEESTKLKALQTQQQLAMQALSIANSSGQGVLSLSR</sequence>
<dbReference type="GO" id="GO:0005576">
    <property type="term" value="C:extracellular region"/>
    <property type="evidence" value="ECO:0007669"/>
    <property type="project" value="UniProtKB-SubCell"/>
</dbReference>
<evidence type="ECO:0000256" key="2">
    <source>
        <dbReference type="ARBA" id="ARBA00023143"/>
    </source>
</evidence>
<keyword evidence="2 3" id="KW-0975">Bacterial flagellum</keyword>
<evidence type="ECO:0000313" key="6">
    <source>
        <dbReference type="EMBL" id="GJD62576.1"/>
    </source>
</evidence>